<dbReference type="Gene3D" id="3.30.450.20">
    <property type="entry name" value="PAS domain"/>
    <property type="match status" value="2"/>
</dbReference>
<dbReference type="PANTHER" id="PTHR10166:SF66">
    <property type="entry name" value="VWFA AND CACHE DOMAIN-CONTAINING PROTEIN CG16868"/>
    <property type="match status" value="1"/>
</dbReference>
<feature type="transmembrane region" description="Helical" evidence="1">
    <location>
        <begin position="1042"/>
        <end position="1064"/>
    </location>
</feature>
<proteinExistence type="predicted"/>
<keyword evidence="1" id="KW-1133">Transmembrane helix</keyword>
<feature type="chain" id="PRO_5013287435" evidence="2">
    <location>
        <begin position="19"/>
        <end position="1093"/>
    </location>
</feature>
<dbReference type="SMART" id="SM00327">
    <property type="entry name" value="VWA"/>
    <property type="match status" value="1"/>
</dbReference>
<dbReference type="InterPro" id="IPR036465">
    <property type="entry name" value="vWFA_dom_sf"/>
</dbReference>
<feature type="signal peptide" evidence="2">
    <location>
        <begin position="1"/>
        <end position="18"/>
    </location>
</feature>
<dbReference type="Pfam" id="PF13519">
    <property type="entry name" value="VWA_2"/>
    <property type="match status" value="1"/>
</dbReference>
<dbReference type="GO" id="GO:0005891">
    <property type="term" value="C:voltage-gated calcium channel complex"/>
    <property type="evidence" value="ECO:0007669"/>
    <property type="project" value="TreeGrafter"/>
</dbReference>
<dbReference type="Gene3D" id="3.40.50.410">
    <property type="entry name" value="von Willebrand factor, type A domain"/>
    <property type="match status" value="1"/>
</dbReference>
<name>A0A2B4S6E8_STYPI</name>
<keyword evidence="5" id="KW-1185">Reference proteome</keyword>
<dbReference type="PANTHER" id="PTHR10166">
    <property type="entry name" value="VOLTAGE-DEPENDENT CALCIUM CHANNEL SUBUNIT ALPHA-2/DELTA-RELATED"/>
    <property type="match status" value="1"/>
</dbReference>
<organism evidence="4 5">
    <name type="scientific">Stylophora pistillata</name>
    <name type="common">Smooth cauliflower coral</name>
    <dbReference type="NCBI Taxonomy" id="50429"/>
    <lineage>
        <taxon>Eukaryota</taxon>
        <taxon>Metazoa</taxon>
        <taxon>Cnidaria</taxon>
        <taxon>Anthozoa</taxon>
        <taxon>Hexacorallia</taxon>
        <taxon>Scleractinia</taxon>
        <taxon>Astrocoeniina</taxon>
        <taxon>Pocilloporidae</taxon>
        <taxon>Stylophora</taxon>
    </lineage>
</organism>
<dbReference type="InterPro" id="IPR002035">
    <property type="entry name" value="VWF_A"/>
</dbReference>
<dbReference type="EMBL" id="LSMT01000150">
    <property type="protein sequence ID" value="PFX25481.1"/>
    <property type="molecule type" value="Genomic_DNA"/>
</dbReference>
<feature type="domain" description="VWFA" evidence="3">
    <location>
        <begin position="206"/>
        <end position="399"/>
    </location>
</feature>
<keyword evidence="2" id="KW-0732">Signal</keyword>
<keyword evidence="1" id="KW-0472">Membrane</keyword>
<dbReference type="CDD" id="cd00198">
    <property type="entry name" value="vWFA"/>
    <property type="match status" value="1"/>
</dbReference>
<dbReference type="STRING" id="50429.A0A2B4S6E8"/>
<dbReference type="GO" id="GO:0005245">
    <property type="term" value="F:voltage-gated calcium channel activity"/>
    <property type="evidence" value="ECO:0007669"/>
    <property type="project" value="TreeGrafter"/>
</dbReference>
<dbReference type="SUPFAM" id="SSF53300">
    <property type="entry name" value="vWA-like"/>
    <property type="match status" value="1"/>
</dbReference>
<evidence type="ECO:0000313" key="5">
    <source>
        <dbReference type="Proteomes" id="UP000225706"/>
    </source>
</evidence>
<reference evidence="5" key="1">
    <citation type="journal article" date="2017" name="bioRxiv">
        <title>Comparative analysis of the genomes of Stylophora pistillata and Acropora digitifera provides evidence for extensive differences between species of corals.</title>
        <authorList>
            <person name="Voolstra C.R."/>
            <person name="Li Y."/>
            <person name="Liew Y.J."/>
            <person name="Baumgarten S."/>
            <person name="Zoccola D."/>
            <person name="Flot J.-F."/>
            <person name="Tambutte S."/>
            <person name="Allemand D."/>
            <person name="Aranda M."/>
        </authorList>
    </citation>
    <scope>NUCLEOTIDE SEQUENCE [LARGE SCALE GENOMIC DNA]</scope>
</reference>
<evidence type="ECO:0000256" key="1">
    <source>
        <dbReference type="SAM" id="Phobius"/>
    </source>
</evidence>
<dbReference type="Proteomes" id="UP000225706">
    <property type="component" value="Unassembled WGS sequence"/>
</dbReference>
<dbReference type="CDD" id="cd12913">
    <property type="entry name" value="PDC1_MCP_like"/>
    <property type="match status" value="1"/>
</dbReference>
<comment type="caution">
    <text evidence="4">The sequence shown here is derived from an EMBL/GenBank/DDBJ whole genome shotgun (WGS) entry which is preliminary data.</text>
</comment>
<protein>
    <submittedName>
        <fullName evidence="4">VWFA and cache domain-containing protein 1</fullName>
    </submittedName>
</protein>
<sequence>MLLIVSLCELSWLNDVSAWLDGTKLSQALTRLTTDGLRIPEIQGQIDKLEFHEESVSGASIILSLTSEIAEKFTERFKVVQSLKQAVEESYNRSHTYFGQWECCQIEYRPSNLEYDARFRQRVDVQRACVKISGTASKKRRYLDELVVSKMKQISNDFPFIKWQFFGSAEGMLTLFPAFGDKASCSGYDPRLRPWYVETAIPEPKDVVLVVDTSGSIGTNLMNITKEAAKILFSTMNPRDRIGVVSFGTVASTPGKFGKNCFSERLADATPLNLRYLEGYLESLKAQGVTNYAKAFSAAFRLLKNSYDGPDSTRKLMIFFLTDGLPSDDKANIMRTIKESNAELHNKVVIMTYGMLFAKKILLDIANQDGTSYGVDKTQNAMAGNFTSIDDTTNLRNTMGKYYDFFFKSGASYRPIISVPYIDAFGTGLLTTVALPVYHENKFIGVVGTDVSMEDIQYQINYLQRGQASYAFMANSFGRAMLHPLLPAPLGAFEDPIFIDIADLEPEPQFRDIVKSIMRGGDGNKTFVSKQFLARGGKVAEGVRVVELYSTYYWKSIPETSFTVGIVVPVGDSEGTLVNQTISPAAKFVYHRLDLVKLGEPCVHFTRYASKDAVVKFSAEAFTDPYNYLGSSETASTVAAYQKFLKQTNARNPGFKLGIRDTVRATRMVEDIWIQGSEGYMRYLVRQYIGTKNGVFLLRPGTLLAKSFDPTKRPWYNSAISNKGLITLTTPFMDADGAGPVISVVHSLYFGKRNNTNDHVFGVTGADIPLSYFTRLLRDGYPECKSGNHTCFLLDAAGFLILYDDFLFPNASAKTVEYVHITEKDKDLAEDLINRRFMKRKKCRDLRKLKLELFYEFQLPSQGANTLFNGKRCRRYQLSQLDGSNIILGIKLRERNCPTKPCTCSGDGMCSRKTELTCQCPCSSELSYDHCRNAFLSNRFPLCPPSRGILSTENVTDLPTTGLPKCFNPRCVTYPDWESCVGVAGCYWCVRDKRSKPLTTKYCADRSVCYGGMEVSVVDSIDYPKKNHNKTNDDRKGLPKGAIAGIVVGCLFLFISIIGCVIFYHKYCHYYAIGDSPDVQLEPSAPPCDKLFS</sequence>
<dbReference type="PROSITE" id="PS50234">
    <property type="entry name" value="VWFA"/>
    <property type="match status" value="1"/>
</dbReference>
<keyword evidence="1" id="KW-0812">Transmembrane</keyword>
<evidence type="ECO:0000259" key="3">
    <source>
        <dbReference type="PROSITE" id="PS50234"/>
    </source>
</evidence>
<dbReference type="InterPro" id="IPR051173">
    <property type="entry name" value="Ca_channel_alpha-2/delta"/>
</dbReference>
<evidence type="ECO:0000313" key="4">
    <source>
        <dbReference type="EMBL" id="PFX25481.1"/>
    </source>
</evidence>
<accession>A0A2B4S6E8</accession>
<gene>
    <name evidence="4" type="primary">Cachd1</name>
    <name evidence="4" type="ORF">AWC38_SpisGene9873</name>
</gene>
<evidence type="ECO:0000256" key="2">
    <source>
        <dbReference type="SAM" id="SignalP"/>
    </source>
</evidence>
<dbReference type="OrthoDB" id="10048172at2759"/>
<dbReference type="AlphaFoldDB" id="A0A2B4S6E8"/>